<feature type="compositionally biased region" description="Basic residues" evidence="1">
    <location>
        <begin position="65"/>
        <end position="74"/>
    </location>
</feature>
<keyword evidence="3" id="KW-1185">Reference proteome</keyword>
<gene>
    <name evidence="2" type="ORF">PIB30_050257</name>
</gene>
<organism evidence="2 3">
    <name type="scientific">Stylosanthes scabra</name>
    <dbReference type="NCBI Taxonomy" id="79078"/>
    <lineage>
        <taxon>Eukaryota</taxon>
        <taxon>Viridiplantae</taxon>
        <taxon>Streptophyta</taxon>
        <taxon>Embryophyta</taxon>
        <taxon>Tracheophyta</taxon>
        <taxon>Spermatophyta</taxon>
        <taxon>Magnoliopsida</taxon>
        <taxon>eudicotyledons</taxon>
        <taxon>Gunneridae</taxon>
        <taxon>Pentapetalae</taxon>
        <taxon>rosids</taxon>
        <taxon>fabids</taxon>
        <taxon>Fabales</taxon>
        <taxon>Fabaceae</taxon>
        <taxon>Papilionoideae</taxon>
        <taxon>50 kb inversion clade</taxon>
        <taxon>dalbergioids sensu lato</taxon>
        <taxon>Dalbergieae</taxon>
        <taxon>Pterocarpus clade</taxon>
        <taxon>Stylosanthes</taxon>
    </lineage>
</organism>
<sequence length="270" mass="28727">MRPAAPRPPHPAGSPSSSASSSSSGSFHRERERSPHTPLPPPAPLYALGAVYPIPRTTMSDARRSRSLFSRRRVAPPTPPPPSPPPSNDEPSVETYDPATELVGDPNEPHVAEHIPIGAPEAYYSDASYGPEHKSASTDSAPSSHHSSGSSFGSVSLGYGSASSELASDGASDDDLTDHLDVDRPVLVVYSKMATSKRAEARARTTNDLPARSVTPTELIPQTSHHEATLIHGECYIQPKEIDGGKKAKIAKACFNLTAEEKFVFCGMLK</sequence>
<dbReference type="EMBL" id="JASCZI010090965">
    <property type="protein sequence ID" value="MED6148128.1"/>
    <property type="molecule type" value="Genomic_DNA"/>
</dbReference>
<accession>A0ABU6TJS3</accession>
<evidence type="ECO:0000313" key="2">
    <source>
        <dbReference type="EMBL" id="MED6148128.1"/>
    </source>
</evidence>
<feature type="region of interest" description="Disordered" evidence="1">
    <location>
        <begin position="1"/>
        <end position="154"/>
    </location>
</feature>
<name>A0ABU6TJS3_9FABA</name>
<feature type="compositionally biased region" description="Pro residues" evidence="1">
    <location>
        <begin position="1"/>
        <end position="12"/>
    </location>
</feature>
<proteinExistence type="predicted"/>
<feature type="compositionally biased region" description="Low complexity" evidence="1">
    <location>
        <begin position="13"/>
        <end position="26"/>
    </location>
</feature>
<protein>
    <submittedName>
        <fullName evidence="2">Uncharacterized protein</fullName>
    </submittedName>
</protein>
<evidence type="ECO:0000256" key="1">
    <source>
        <dbReference type="SAM" id="MobiDB-lite"/>
    </source>
</evidence>
<dbReference type="Proteomes" id="UP001341840">
    <property type="component" value="Unassembled WGS sequence"/>
</dbReference>
<comment type="caution">
    <text evidence="2">The sequence shown here is derived from an EMBL/GenBank/DDBJ whole genome shotgun (WGS) entry which is preliminary data.</text>
</comment>
<reference evidence="2 3" key="1">
    <citation type="journal article" date="2023" name="Plants (Basel)">
        <title>Bridging the Gap: Combining Genomics and Transcriptomics Approaches to Understand Stylosanthes scabra, an Orphan Legume from the Brazilian Caatinga.</title>
        <authorList>
            <person name="Ferreira-Neto J.R.C."/>
            <person name="da Silva M.D."/>
            <person name="Binneck E."/>
            <person name="de Melo N.F."/>
            <person name="da Silva R.H."/>
            <person name="de Melo A.L.T.M."/>
            <person name="Pandolfi V."/>
            <person name="Bustamante F.O."/>
            <person name="Brasileiro-Vidal A.C."/>
            <person name="Benko-Iseppon A.M."/>
        </authorList>
    </citation>
    <scope>NUCLEOTIDE SEQUENCE [LARGE SCALE GENOMIC DNA]</scope>
    <source>
        <tissue evidence="2">Leaves</tissue>
    </source>
</reference>
<evidence type="ECO:0000313" key="3">
    <source>
        <dbReference type="Proteomes" id="UP001341840"/>
    </source>
</evidence>
<feature type="compositionally biased region" description="Pro residues" evidence="1">
    <location>
        <begin position="76"/>
        <end position="88"/>
    </location>
</feature>
<feature type="compositionally biased region" description="Low complexity" evidence="1">
    <location>
        <begin position="137"/>
        <end position="154"/>
    </location>
</feature>